<protein>
    <submittedName>
        <fullName evidence="1">Uncharacterized protein</fullName>
    </submittedName>
</protein>
<gene>
    <name evidence="1" type="ORF">D915_008217</name>
</gene>
<dbReference type="AlphaFoldDB" id="A0A4E0R3S6"/>
<dbReference type="Proteomes" id="UP000230066">
    <property type="component" value="Unassembled WGS sequence"/>
</dbReference>
<organism evidence="1 2">
    <name type="scientific">Fasciola hepatica</name>
    <name type="common">Liver fluke</name>
    <dbReference type="NCBI Taxonomy" id="6192"/>
    <lineage>
        <taxon>Eukaryota</taxon>
        <taxon>Metazoa</taxon>
        <taxon>Spiralia</taxon>
        <taxon>Lophotrochozoa</taxon>
        <taxon>Platyhelminthes</taxon>
        <taxon>Trematoda</taxon>
        <taxon>Digenea</taxon>
        <taxon>Plagiorchiida</taxon>
        <taxon>Echinostomata</taxon>
        <taxon>Echinostomatoidea</taxon>
        <taxon>Fasciolidae</taxon>
        <taxon>Fasciola</taxon>
    </lineage>
</organism>
<keyword evidence="2" id="KW-1185">Reference proteome</keyword>
<evidence type="ECO:0000313" key="2">
    <source>
        <dbReference type="Proteomes" id="UP000230066"/>
    </source>
</evidence>
<reference evidence="1" key="1">
    <citation type="submission" date="2019-03" db="EMBL/GenBank/DDBJ databases">
        <title>Improved annotation for the trematode Fasciola hepatica.</title>
        <authorList>
            <person name="Choi Y.-J."/>
            <person name="Martin J."/>
            <person name="Mitreva M."/>
        </authorList>
    </citation>
    <scope>NUCLEOTIDE SEQUENCE [LARGE SCALE GENOMIC DNA]</scope>
</reference>
<proteinExistence type="predicted"/>
<sequence length="130" mass="15032">MLFKTHWENMHPVCHHEYSLETFYSSPDAQVDVKKIRYESSVRKLKMELAKDQQCLKDDLEVELTNSLGEKTTYPVSNGEYAEIEGDVQCSPCNAIVRVKSDSIWNSTNPKETELWFGKSEFIPTICDHI</sequence>
<evidence type="ECO:0000313" key="1">
    <source>
        <dbReference type="EMBL" id="THD21026.1"/>
    </source>
</evidence>
<dbReference type="EMBL" id="JXXN02003929">
    <property type="protein sequence ID" value="THD21026.1"/>
    <property type="molecule type" value="Genomic_DNA"/>
</dbReference>
<name>A0A4E0R3S6_FASHE</name>
<accession>A0A4E0R3S6</accession>
<comment type="caution">
    <text evidence="1">The sequence shown here is derived from an EMBL/GenBank/DDBJ whole genome shotgun (WGS) entry which is preliminary data.</text>
</comment>